<evidence type="ECO:0000259" key="2">
    <source>
        <dbReference type="Pfam" id="PF13240"/>
    </source>
</evidence>
<evidence type="ECO:0000256" key="1">
    <source>
        <dbReference type="SAM" id="Phobius"/>
    </source>
</evidence>
<proteinExistence type="predicted"/>
<dbReference type="InterPro" id="IPR026870">
    <property type="entry name" value="Zinc_ribbon_dom"/>
</dbReference>
<sequence>MFCTNCGYKMGEEDEFCSSCGHAKKEETIRKNSKDRNLNVENQKKYNRKTKIFLSIPIIFSVIVIASVVFFHSVEKYGFKQSFGEQLNTSEQNLFPIYINDKFGYIDEDGEVVIEPKFYDFSDLTGRHNDDYDFHEGLSCVGIKEGENIKYGFINKKGEFAIKPIYDEARNFYNGLASVIIGSKKAFINKKGEIVFEHEFHRVDNFSEGLAYFEDSSLDKLPNYGFIDKKGEIKIKGLQRLATITKFEEDYLPLVANKFIDKNGNDHLGFKKDYVIYSNFSEGLALIKLGDKYGYIDKTGKIVIDPQFEEGRGFSEGLAAVKMNGKWGFINKNGLLVIPNSFNYVFDFSDGMAAFSNNEYEGIEHHTKDHKLGFINNEGKIVIKPEIPIELNFLTHGDSWLVSNMYRFRNGLAYVPMDGLKTNGSYTSRKYGYINKKGKCIWSENIKKDYTYTNQFNSESTIIYMNKYNEIIEEAKEPLNKCFNIYIEQDVEKFLKGIDLFGEFQNLRNTCEKYGVDYDEFIEEVKVILGISNQEVIDSANEYLSTVYFVPVNARGATTQIDFRPCSDNFVGTDREYIRVINLDDRGWVIYSPELIFEVYELLFNDFTNYEDFMIIDNDYIKDEDTPEFALKKLYKSIHDKDIELFIKLMDYKGEFNDLEELCENYHKDYEVFIKEGKQYLEDINMNFGEDWFSNMKYIIPHNGTTSILPVNINGYNNIHMMLNIKNKGWVLGISEKGDNFYDEIYDILEN</sequence>
<keyword evidence="1" id="KW-0472">Membrane</keyword>
<dbReference type="Pfam" id="PF14903">
    <property type="entry name" value="WG_beta_rep"/>
    <property type="match status" value="5"/>
</dbReference>
<dbReference type="OrthoDB" id="210273at2"/>
<keyword evidence="4" id="KW-1185">Reference proteome</keyword>
<accession>A0A267MHC3</accession>
<protein>
    <recommendedName>
        <fullName evidence="2">Zinc-ribbon domain-containing protein</fullName>
    </recommendedName>
</protein>
<feature type="domain" description="Zinc-ribbon" evidence="2">
    <location>
        <begin position="2"/>
        <end position="23"/>
    </location>
</feature>
<reference evidence="3 4" key="1">
    <citation type="submission" date="2017-06" db="EMBL/GenBank/DDBJ databases">
        <title>Draft genome sequence of anaerobic fermentative bacterium Anaeromicrobium sediminis DY2726D isolated from West Pacific Ocean sediments.</title>
        <authorList>
            <person name="Zeng X."/>
        </authorList>
    </citation>
    <scope>NUCLEOTIDE SEQUENCE [LARGE SCALE GENOMIC DNA]</scope>
    <source>
        <strain evidence="3 4">DY2726D</strain>
    </source>
</reference>
<dbReference type="PANTHER" id="PTHR37841:SF1">
    <property type="entry name" value="DUF3298 DOMAIN-CONTAINING PROTEIN"/>
    <property type="match status" value="1"/>
</dbReference>
<dbReference type="SUPFAM" id="SSF69360">
    <property type="entry name" value="Cell wall binding repeat"/>
    <property type="match status" value="2"/>
</dbReference>
<keyword evidence="1" id="KW-0812">Transmembrane</keyword>
<dbReference type="PANTHER" id="PTHR37841">
    <property type="entry name" value="GLR2918 PROTEIN"/>
    <property type="match status" value="1"/>
</dbReference>
<dbReference type="Proteomes" id="UP000216024">
    <property type="component" value="Unassembled WGS sequence"/>
</dbReference>
<dbReference type="Pfam" id="PF13240">
    <property type="entry name" value="Zn_Ribbon_1"/>
    <property type="match status" value="1"/>
</dbReference>
<comment type="caution">
    <text evidence="3">The sequence shown here is derived from an EMBL/GenBank/DDBJ whole genome shotgun (WGS) entry which is preliminary data.</text>
</comment>
<organism evidence="3 4">
    <name type="scientific">Anaeromicrobium sediminis</name>
    <dbReference type="NCBI Taxonomy" id="1478221"/>
    <lineage>
        <taxon>Bacteria</taxon>
        <taxon>Bacillati</taxon>
        <taxon>Bacillota</taxon>
        <taxon>Clostridia</taxon>
        <taxon>Peptostreptococcales</taxon>
        <taxon>Thermotaleaceae</taxon>
        <taxon>Anaeromicrobium</taxon>
    </lineage>
</organism>
<gene>
    <name evidence="3" type="ORF">CCE28_13020</name>
</gene>
<dbReference type="InterPro" id="IPR032774">
    <property type="entry name" value="WG_beta_rep"/>
</dbReference>
<feature type="transmembrane region" description="Helical" evidence="1">
    <location>
        <begin position="52"/>
        <end position="72"/>
    </location>
</feature>
<dbReference type="EMBL" id="NIBG01000011">
    <property type="protein sequence ID" value="PAB58812.1"/>
    <property type="molecule type" value="Genomic_DNA"/>
</dbReference>
<name>A0A267MHC3_9FIRM</name>
<evidence type="ECO:0000313" key="4">
    <source>
        <dbReference type="Proteomes" id="UP000216024"/>
    </source>
</evidence>
<keyword evidence="1" id="KW-1133">Transmembrane helix</keyword>
<dbReference type="AlphaFoldDB" id="A0A267MHC3"/>
<dbReference type="RefSeq" id="WP_095134166.1">
    <property type="nucleotide sequence ID" value="NZ_NIBG01000011.1"/>
</dbReference>
<evidence type="ECO:0000313" key="3">
    <source>
        <dbReference type="EMBL" id="PAB58812.1"/>
    </source>
</evidence>